<organism evidence="1 2">
    <name type="scientific">Sphaerodactylus townsendi</name>
    <dbReference type="NCBI Taxonomy" id="933632"/>
    <lineage>
        <taxon>Eukaryota</taxon>
        <taxon>Metazoa</taxon>
        <taxon>Chordata</taxon>
        <taxon>Craniata</taxon>
        <taxon>Vertebrata</taxon>
        <taxon>Euteleostomi</taxon>
        <taxon>Lepidosauria</taxon>
        <taxon>Squamata</taxon>
        <taxon>Bifurcata</taxon>
        <taxon>Gekkota</taxon>
        <taxon>Sphaerodactylidae</taxon>
        <taxon>Sphaerodactylus</taxon>
    </lineage>
</organism>
<keyword evidence="2" id="KW-1185">Reference proteome</keyword>
<dbReference type="EMBL" id="CM037627">
    <property type="protein sequence ID" value="KAH7989481.1"/>
    <property type="molecule type" value="Genomic_DNA"/>
</dbReference>
<gene>
    <name evidence="1" type="ORF">K3G42_010328</name>
</gene>
<sequence>MGPGLKETSMKTRQECAHVHTGIDTGKIKDPKIPQVKPEQNAHAHQGMGHPSTSRSPRKSLVHSNVEAPDKQGKRKRTVPKIVVSGPSNEHLATTTIDDELPETKTIRDSEDYGPYTVHSKPSTIDAYRTTTEKQ</sequence>
<reference evidence="1" key="1">
    <citation type="submission" date="2021-08" db="EMBL/GenBank/DDBJ databases">
        <title>The first chromosome-level gecko genome reveals the dynamic sex chromosomes of Neotropical dwarf geckos (Sphaerodactylidae: Sphaerodactylus).</title>
        <authorList>
            <person name="Pinto B.J."/>
            <person name="Keating S.E."/>
            <person name="Gamble T."/>
        </authorList>
    </citation>
    <scope>NUCLEOTIDE SEQUENCE</scope>
    <source>
        <strain evidence="1">TG3544</strain>
    </source>
</reference>
<protein>
    <submittedName>
        <fullName evidence="1">Uncharacterized protein</fullName>
    </submittedName>
</protein>
<proteinExistence type="predicted"/>
<name>A0ACB8EBB0_9SAUR</name>
<comment type="caution">
    <text evidence="1">The sequence shown here is derived from an EMBL/GenBank/DDBJ whole genome shotgun (WGS) entry which is preliminary data.</text>
</comment>
<evidence type="ECO:0000313" key="1">
    <source>
        <dbReference type="EMBL" id="KAH7989481.1"/>
    </source>
</evidence>
<evidence type="ECO:0000313" key="2">
    <source>
        <dbReference type="Proteomes" id="UP000827872"/>
    </source>
</evidence>
<accession>A0ACB8EBB0</accession>
<dbReference type="Proteomes" id="UP000827872">
    <property type="component" value="Linkage Group LG14"/>
</dbReference>